<proteinExistence type="predicted"/>
<gene>
    <name evidence="1" type="ORF">GBAR_LOCUS11863</name>
</gene>
<evidence type="ECO:0000313" key="2">
    <source>
        <dbReference type="Proteomes" id="UP001174909"/>
    </source>
</evidence>
<protein>
    <submittedName>
        <fullName evidence="1">Crystallin J1C</fullName>
    </submittedName>
</protein>
<dbReference type="Gene3D" id="1.10.4080.10">
    <property type="entry name" value="ADP-ribosylation/Crystallin J1"/>
    <property type="match status" value="1"/>
</dbReference>
<dbReference type="InterPro" id="IPR005502">
    <property type="entry name" value="Ribosyl_crysJ1"/>
</dbReference>
<name>A0AA35S086_GEOBA</name>
<reference evidence="1" key="1">
    <citation type="submission" date="2023-03" db="EMBL/GenBank/DDBJ databases">
        <authorList>
            <person name="Steffen K."/>
            <person name="Cardenas P."/>
        </authorList>
    </citation>
    <scope>NUCLEOTIDE SEQUENCE</scope>
</reference>
<evidence type="ECO:0000313" key="1">
    <source>
        <dbReference type="EMBL" id="CAI8019801.1"/>
    </source>
</evidence>
<keyword evidence="2" id="KW-1185">Reference proteome</keyword>
<dbReference type="SUPFAM" id="SSF101478">
    <property type="entry name" value="ADP-ribosylglycohydrolase"/>
    <property type="match status" value="1"/>
</dbReference>
<dbReference type="Pfam" id="PF03747">
    <property type="entry name" value="ADP_ribosyl_GH"/>
    <property type="match status" value="1"/>
</dbReference>
<feature type="non-terminal residue" evidence="1">
    <location>
        <position position="195"/>
    </location>
</feature>
<accession>A0AA35S086</accession>
<dbReference type="EMBL" id="CASHTH010001776">
    <property type="protein sequence ID" value="CAI8019801.1"/>
    <property type="molecule type" value="Genomic_DNA"/>
</dbReference>
<comment type="caution">
    <text evidence="1">The sequence shown here is derived from an EMBL/GenBank/DDBJ whole genome shotgun (WGS) entry which is preliminary data.</text>
</comment>
<dbReference type="InterPro" id="IPR036705">
    <property type="entry name" value="Ribosyl_crysJ1_sf"/>
</dbReference>
<organism evidence="1 2">
    <name type="scientific">Geodia barretti</name>
    <name type="common">Barrett's horny sponge</name>
    <dbReference type="NCBI Taxonomy" id="519541"/>
    <lineage>
        <taxon>Eukaryota</taxon>
        <taxon>Metazoa</taxon>
        <taxon>Porifera</taxon>
        <taxon>Demospongiae</taxon>
        <taxon>Heteroscleromorpha</taxon>
        <taxon>Tetractinellida</taxon>
        <taxon>Astrophorina</taxon>
        <taxon>Geodiidae</taxon>
        <taxon>Geodia</taxon>
    </lineage>
</organism>
<dbReference type="Proteomes" id="UP001174909">
    <property type="component" value="Unassembled WGS sequence"/>
</dbReference>
<sequence>MRIRKGWSGSGVALRMSLARLRQLSEVQQRRAACLLGALVADTAVTPLHWIYDQEKVAGLVAGGTAEFSPTSHCPYYTVPAGEPSAYGIQLQVTTEGLVQDNGFDRAKQADRIYQTFGPGTSYETTRRQTGSPKQGCWTNHNIKMFVAKREEGETDQADAGSKDPDGLVKVIAVVAMYHGSKRWKGWWRNVSGSL</sequence>
<dbReference type="AlphaFoldDB" id="A0AA35S086"/>